<gene>
    <name evidence="1" type="ORF">JHL16_24115</name>
</gene>
<proteinExistence type="predicted"/>
<dbReference type="EMBL" id="JAENHL010000008">
    <property type="protein sequence ID" value="MBK1869468.1"/>
    <property type="molecule type" value="Genomic_DNA"/>
</dbReference>
<name>A0ACC5RAQ8_9HYPH</name>
<organism evidence="1 2">
    <name type="scientific">Taklimakanibacter albus</name>
    <dbReference type="NCBI Taxonomy" id="2800327"/>
    <lineage>
        <taxon>Bacteria</taxon>
        <taxon>Pseudomonadati</taxon>
        <taxon>Pseudomonadota</taxon>
        <taxon>Alphaproteobacteria</taxon>
        <taxon>Hyphomicrobiales</taxon>
        <taxon>Aestuariivirgaceae</taxon>
        <taxon>Taklimakanibacter</taxon>
    </lineage>
</organism>
<sequence length="956" mass="103190">MNWFVRLLAFLLIGSAIASADELPKEPQLRIDGGMHTASIRRLDVSADGKILVTGSEDKTVRIWSLPDGRLLRTLRMPSAPGDVGKVFAVALSPDGRLVAVGGWDDADATTLDYYVHIFNRETGRLEGRLGPHPQVVDELTFSPDGKRLAVGLGDKSGIAVWDVAEWRQIMADGDYGDQVNGIAFSPTGEMAVTSHDGGLRLYSTQFELLGRIVAPSNDRTEGVAFSPDGTKLVVGYVGTMAVDILDAKSLQLLYRADTSGLDIGDLAAVAWSADGQMIFAAGDYYTRGGTEERMQMFAWGDEGRGERLAVDAAGNTVMDLKAMPDGGAVIADANSGFTVYDAKGDVVLRKTSIAADLRGELGDAFTVSEDGTRVRFGLGIEGQDPWLFDMATLRFAESPEPPPGDLKPANIDKLPVEDWNSRDDPTLSGAPLQLDHNETSRALAVEEDGETLVLGTDFALRRYTKKSTPLWRVAVSSIPWGVNITAKDQLLIAAQTDGTIRWYRLADGKEFLALFVNALDKRWIAWTPSGYYAASPGGEDLIGWQVNRGVEEAPDFFPASQFHERFYRPDIVREVLNTYDEEPAIKAANAKAKRPARKDDIAAALPPVIEIASPGDRTSVTDTVVTLSYRVRTPDGQPPEAIEVLIDGRPQGQRGAAVVNEDESLSLDVTIPARDVEVSLIAKQGDQVSVPARIALKWAGPPSEDQIKRKLYAVFVGISDYDKAGLKLSFADDDARDFSENAKAQAGRLYEAVDVKLLTDKDASAENIRGALGWLEEKVGPEDVGLLFMAGHGITDAKQRFYFLPVGGDPEDLRGTSIGESEIRETISALAGKALFFIDACHSADSLKGDVAAADVTAVINRMARADSGVIMFASSGGNELSLERSDWSNGAFTEALLAGVMGGADYEKDGSISTAELNLWLSTQVKKLTQNRQNAVMLKPDTVPDFSIARIPSP</sequence>
<evidence type="ECO:0000313" key="1">
    <source>
        <dbReference type="EMBL" id="MBK1869468.1"/>
    </source>
</evidence>
<accession>A0ACC5RAQ8</accession>
<dbReference type="Proteomes" id="UP000616151">
    <property type="component" value="Unassembled WGS sequence"/>
</dbReference>
<reference evidence="1" key="1">
    <citation type="submission" date="2021-01" db="EMBL/GenBank/DDBJ databases">
        <authorList>
            <person name="Sun Q."/>
        </authorList>
    </citation>
    <scope>NUCLEOTIDE SEQUENCE</scope>
    <source>
        <strain evidence="1">YIM B02566</strain>
    </source>
</reference>
<protein>
    <submittedName>
        <fullName evidence="1">Caspase family protein</fullName>
    </submittedName>
</protein>
<comment type="caution">
    <text evidence="1">The sequence shown here is derived from an EMBL/GenBank/DDBJ whole genome shotgun (WGS) entry which is preliminary data.</text>
</comment>
<evidence type="ECO:0000313" key="2">
    <source>
        <dbReference type="Proteomes" id="UP000616151"/>
    </source>
</evidence>
<keyword evidence="2" id="KW-1185">Reference proteome</keyword>